<comment type="caution">
    <text evidence="2">The sequence shown here is derived from an EMBL/GenBank/DDBJ whole genome shotgun (WGS) entry which is preliminary data.</text>
</comment>
<evidence type="ECO:0000313" key="3">
    <source>
        <dbReference type="Proteomes" id="UP000249185"/>
    </source>
</evidence>
<accession>A0A2W5NIW9</accession>
<dbReference type="Pfam" id="PF00535">
    <property type="entry name" value="Glycos_transf_2"/>
    <property type="match status" value="1"/>
</dbReference>
<proteinExistence type="predicted"/>
<gene>
    <name evidence="2" type="ORF">DI556_06510</name>
</gene>
<dbReference type="AlphaFoldDB" id="A0A2W5NIW9"/>
<dbReference type="SUPFAM" id="SSF53448">
    <property type="entry name" value="Nucleotide-diphospho-sugar transferases"/>
    <property type="match status" value="1"/>
</dbReference>
<dbReference type="EMBL" id="QFPW01000003">
    <property type="protein sequence ID" value="PZQ50765.1"/>
    <property type="molecule type" value="Genomic_DNA"/>
</dbReference>
<name>A0A2W5NIW9_RHOSU</name>
<evidence type="ECO:0000313" key="2">
    <source>
        <dbReference type="EMBL" id="PZQ50765.1"/>
    </source>
</evidence>
<protein>
    <recommendedName>
        <fullName evidence="1">Glycosyltransferase 2-like domain-containing protein</fullName>
    </recommendedName>
</protein>
<dbReference type="InterPro" id="IPR050834">
    <property type="entry name" value="Glycosyltransf_2"/>
</dbReference>
<reference evidence="2 3" key="1">
    <citation type="submission" date="2017-08" db="EMBL/GenBank/DDBJ databases">
        <title>Infants hospitalized years apart are colonized by the same room-sourced microbial strains.</title>
        <authorList>
            <person name="Brooks B."/>
            <person name="Olm M.R."/>
            <person name="Firek B.A."/>
            <person name="Baker R."/>
            <person name="Thomas B.C."/>
            <person name="Morowitz M.J."/>
            <person name="Banfield J.F."/>
        </authorList>
    </citation>
    <scope>NUCLEOTIDE SEQUENCE [LARGE SCALE GENOMIC DNA]</scope>
    <source>
        <strain evidence="2">S2_005_002_R2_34</strain>
    </source>
</reference>
<dbReference type="InterPro" id="IPR001173">
    <property type="entry name" value="Glyco_trans_2-like"/>
</dbReference>
<dbReference type="InterPro" id="IPR029044">
    <property type="entry name" value="Nucleotide-diphossugar_trans"/>
</dbReference>
<dbReference type="PANTHER" id="PTHR43685">
    <property type="entry name" value="GLYCOSYLTRANSFERASE"/>
    <property type="match status" value="1"/>
</dbReference>
<evidence type="ECO:0000259" key="1">
    <source>
        <dbReference type="Pfam" id="PF00535"/>
    </source>
</evidence>
<dbReference type="CDD" id="cd00761">
    <property type="entry name" value="Glyco_tranf_GTA_type"/>
    <property type="match status" value="1"/>
</dbReference>
<dbReference type="Proteomes" id="UP000249185">
    <property type="component" value="Unassembled WGS sequence"/>
</dbReference>
<sequence length="338" mass="37145">MVPLISILIPNYNRSIALARAFCSVSRQTDADAEVIVVDDGSEVDLSRTYAYLRARGARILRLPRRRGGSHARNVAVREATGAHVSFLDSDDAWLPGHYDRLREVTRARAGRAQVSGVMLYQWGEVTDFAQPAWPDGMSPADFIYRDGGRLQTSMLTLPREVARAHPFREALRVNQDSDFALRLHASGIRFALDPVPGIIKDESHDDARLSHDVALVDQSLAWFREVSGDWPAAARSGYYLRDRAWRLVAAERRLEALGAVLRGNLPPVAPGVSARIAAEAVLGHDAYARARARFRRLRPRPGAAPGDPPALAWLRDLDAEARRALPAEADAAGAGAR</sequence>
<dbReference type="PANTHER" id="PTHR43685:SF2">
    <property type="entry name" value="GLYCOSYLTRANSFERASE 2-LIKE DOMAIN-CONTAINING PROTEIN"/>
    <property type="match status" value="1"/>
</dbReference>
<feature type="domain" description="Glycosyltransferase 2-like" evidence="1">
    <location>
        <begin position="6"/>
        <end position="119"/>
    </location>
</feature>
<dbReference type="Gene3D" id="3.90.550.10">
    <property type="entry name" value="Spore Coat Polysaccharide Biosynthesis Protein SpsA, Chain A"/>
    <property type="match status" value="1"/>
</dbReference>
<organism evidence="2 3">
    <name type="scientific">Rhodovulum sulfidophilum</name>
    <name type="common">Rhodobacter sulfidophilus</name>
    <dbReference type="NCBI Taxonomy" id="35806"/>
    <lineage>
        <taxon>Bacteria</taxon>
        <taxon>Pseudomonadati</taxon>
        <taxon>Pseudomonadota</taxon>
        <taxon>Alphaproteobacteria</taxon>
        <taxon>Rhodobacterales</taxon>
        <taxon>Paracoccaceae</taxon>
        <taxon>Rhodovulum</taxon>
    </lineage>
</organism>